<accession>A0ACC3NV55</accession>
<gene>
    <name evidence="1" type="primary">agn1_2</name>
    <name evidence="1" type="ORF">LTR37_001541</name>
</gene>
<evidence type="ECO:0000313" key="1">
    <source>
        <dbReference type="EMBL" id="KAK3723660.1"/>
    </source>
</evidence>
<organism evidence="1 2">
    <name type="scientific">Vermiconidia calcicola</name>
    <dbReference type="NCBI Taxonomy" id="1690605"/>
    <lineage>
        <taxon>Eukaryota</taxon>
        <taxon>Fungi</taxon>
        <taxon>Dikarya</taxon>
        <taxon>Ascomycota</taxon>
        <taxon>Pezizomycotina</taxon>
        <taxon>Dothideomycetes</taxon>
        <taxon>Dothideomycetidae</taxon>
        <taxon>Mycosphaerellales</taxon>
        <taxon>Extremaceae</taxon>
        <taxon>Vermiconidia</taxon>
    </lineage>
</organism>
<evidence type="ECO:0000313" key="2">
    <source>
        <dbReference type="Proteomes" id="UP001281147"/>
    </source>
</evidence>
<keyword evidence="2" id="KW-1185">Reference proteome</keyword>
<name>A0ACC3NV55_9PEZI</name>
<dbReference type="EMBL" id="JAUTXU010000008">
    <property type="protein sequence ID" value="KAK3723660.1"/>
    <property type="molecule type" value="Genomic_DNA"/>
</dbReference>
<proteinExistence type="predicted"/>
<reference evidence="1" key="1">
    <citation type="submission" date="2023-07" db="EMBL/GenBank/DDBJ databases">
        <title>Black Yeasts Isolated from many extreme environments.</title>
        <authorList>
            <person name="Coleine C."/>
            <person name="Stajich J.E."/>
            <person name="Selbmann L."/>
        </authorList>
    </citation>
    <scope>NUCLEOTIDE SEQUENCE</scope>
    <source>
        <strain evidence="1">CCFEE 5714</strain>
    </source>
</reference>
<dbReference type="Proteomes" id="UP001281147">
    <property type="component" value="Unassembled WGS sequence"/>
</dbReference>
<sequence>MAQSVFAHVIVGNNDAYTVVDWQSDIRLAASKGIDAFVLNIATPLSGTAGSQSALAFEAAKNLGAGFKLLFSFDYEGGEGPWSTDDILTLLRQYGHGGSYFQYKGRPFVSTFEGPGNSEVSQWAEVRRALPGGIYFVPDWSSQGPGFEMSLYDGAFSWNMWPDGPQNMTTDPDIGWLDSLKKGGKSYMMGVSPWFYTNLPAYNKAWVWRGDSLWYDRWQQVLEVLPEFVQIVTWNDFGESHYIGPIRKPCIPSSPGADARSYVEGYPHEGWLETLPYQIAAYKHAANPSKYPAPKVESGEDKVVYWYRTAPASTGPSAVTGNACNSEINVNGYQECHPIEAVLDDKIFAIALLSQPGSVSISVGEHPAQKFDGLKAGINFVSRPFDGQTGAVAVSSSAGARAKGVEIGSKSGGKVGNLNAWVGCAGACSGGRRHEATSKDHLNRHRHGSRRHLR</sequence>
<protein>
    <submittedName>
        <fullName evidence="1">Glucan endo-1,3-alpha-glucosidase agn1</fullName>
    </submittedName>
</protein>
<comment type="caution">
    <text evidence="1">The sequence shown here is derived from an EMBL/GenBank/DDBJ whole genome shotgun (WGS) entry which is preliminary data.</text>
</comment>